<sequence>MNDRNLKFEVIWKDDDMFEMRISANNGRYSGITEVYEVSESLLGFVNELNGFPFGKDKVSHSCGEKDSYAYFEMEFYKIGPTGKCGVLITMEENVSTEYRKEEKDKLSMELIIEPNAIDVFCRELKSLAEKEDGIAELKAIGNYTSNIE</sequence>
<dbReference type="RefSeq" id="WP_092471267.1">
    <property type="nucleotide sequence ID" value="NZ_FNCZ01000026.1"/>
</dbReference>
<organism evidence="1 2">
    <name type="scientific">Winogradskyella thalassocola</name>
    <dbReference type="NCBI Taxonomy" id="262004"/>
    <lineage>
        <taxon>Bacteria</taxon>
        <taxon>Pseudomonadati</taxon>
        <taxon>Bacteroidota</taxon>
        <taxon>Flavobacteriia</taxon>
        <taxon>Flavobacteriales</taxon>
        <taxon>Flavobacteriaceae</taxon>
        <taxon>Winogradskyella</taxon>
    </lineage>
</organism>
<proteinExistence type="predicted"/>
<name>A0A1G8MDL2_9FLAO</name>
<gene>
    <name evidence="1" type="ORF">SAMN04489796_1261</name>
</gene>
<keyword evidence="2" id="KW-1185">Reference proteome</keyword>
<dbReference type="AlphaFoldDB" id="A0A1G8MDL2"/>
<evidence type="ECO:0000313" key="2">
    <source>
        <dbReference type="Proteomes" id="UP000199492"/>
    </source>
</evidence>
<accession>A0A1G8MDL2</accession>
<dbReference type="Proteomes" id="UP000199492">
    <property type="component" value="Unassembled WGS sequence"/>
</dbReference>
<dbReference type="OrthoDB" id="767565at2"/>
<protein>
    <submittedName>
        <fullName evidence="1">Uncharacterized protein</fullName>
    </submittedName>
</protein>
<evidence type="ECO:0000313" key="1">
    <source>
        <dbReference type="EMBL" id="SDI66001.1"/>
    </source>
</evidence>
<dbReference type="EMBL" id="FNCZ01000026">
    <property type="protein sequence ID" value="SDI66001.1"/>
    <property type="molecule type" value="Genomic_DNA"/>
</dbReference>
<reference evidence="2" key="1">
    <citation type="submission" date="2016-10" db="EMBL/GenBank/DDBJ databases">
        <authorList>
            <person name="Varghese N."/>
            <person name="Submissions S."/>
        </authorList>
    </citation>
    <scope>NUCLEOTIDE SEQUENCE [LARGE SCALE GENOMIC DNA]</scope>
    <source>
        <strain evidence="2">DSM 15363</strain>
    </source>
</reference>